<dbReference type="AlphaFoldDB" id="A0A0J1I8T3"/>
<organism evidence="1 2">
    <name type="scientific">Niallia circulans</name>
    <name type="common">Bacillus circulans</name>
    <dbReference type="NCBI Taxonomy" id="1397"/>
    <lineage>
        <taxon>Bacteria</taxon>
        <taxon>Bacillati</taxon>
        <taxon>Bacillota</taxon>
        <taxon>Bacilli</taxon>
        <taxon>Bacillales</taxon>
        <taxon>Bacillaceae</taxon>
        <taxon>Niallia</taxon>
    </lineage>
</organism>
<dbReference type="RefSeq" id="WP_047944329.1">
    <property type="nucleotide sequence ID" value="NZ_CP053989.1"/>
</dbReference>
<dbReference type="EMBL" id="LDPH01000031">
    <property type="protein sequence ID" value="KLV22374.1"/>
    <property type="molecule type" value="Genomic_DNA"/>
</dbReference>
<gene>
    <name evidence="1" type="ORF">ABW02_21545</name>
</gene>
<dbReference type="Proteomes" id="UP000036045">
    <property type="component" value="Unassembled WGS sequence"/>
</dbReference>
<evidence type="ECO:0000313" key="2">
    <source>
        <dbReference type="Proteomes" id="UP000036045"/>
    </source>
</evidence>
<keyword evidence="2" id="KW-1185">Reference proteome</keyword>
<comment type="caution">
    <text evidence="1">The sequence shown here is derived from an EMBL/GenBank/DDBJ whole genome shotgun (WGS) entry which is preliminary data.</text>
</comment>
<dbReference type="GeneID" id="56350610"/>
<proteinExistence type="predicted"/>
<dbReference type="PANTHER" id="PTHR40078:SF1">
    <property type="entry name" value="INTEGRAL MEMBRANE PROTEIN"/>
    <property type="match status" value="1"/>
</dbReference>
<accession>A0A0J1I8T3</accession>
<dbReference type="PANTHER" id="PTHR40078">
    <property type="entry name" value="INTEGRAL MEMBRANE PROTEIN-RELATED"/>
    <property type="match status" value="1"/>
</dbReference>
<evidence type="ECO:0000313" key="1">
    <source>
        <dbReference type="EMBL" id="KLV22374.1"/>
    </source>
</evidence>
<protein>
    <submittedName>
        <fullName evidence="1">Membrane protein</fullName>
    </submittedName>
</protein>
<name>A0A0J1I8T3_NIACI</name>
<dbReference type="Pfam" id="PF19700">
    <property type="entry name" value="DUF6198"/>
    <property type="match status" value="1"/>
</dbReference>
<sequence length="227" mass="25035">MKSLIGQDKPVQRLFIFIIGLLIMSLGIVLVITANLGSAPWDVLNIGLHIQFGLTIGSWAIIVGFLILLIAAILSKKLPPFGALLNMVLVGVFIDIFLLLPFMNTPATLYQKWIMFLIGLIIMGYGMGFYISAKLGAGPRDSLMIVLSEKFGGSIARTRLLMEAIVLIVGWILGGPVSWGTIIYAALIGRVAGWSIPQCTKWTNYILDRNKRTVNNIHQHNMEREAK</sequence>
<dbReference type="OrthoDB" id="154912at2"/>
<reference evidence="1 2" key="1">
    <citation type="submission" date="2015-05" db="EMBL/GenBank/DDBJ databases">
        <title>Whole genome sequence and identification of bacterial endophytes from Costus igneus.</title>
        <authorList>
            <person name="Lee Y.P."/>
            <person name="Gan H.M."/>
            <person name="Eng W."/>
            <person name="Wheatley M.S."/>
            <person name="Caraballo A."/>
            <person name="Polter S."/>
            <person name="Savka M.A."/>
            <person name="Hudson A.O."/>
        </authorList>
    </citation>
    <scope>NUCLEOTIDE SEQUENCE [LARGE SCALE GENOMIC DNA]</scope>
    <source>
        <strain evidence="1 2">RIT379</strain>
    </source>
</reference>
<dbReference type="InterPro" id="IPR038750">
    <property type="entry name" value="YczE/YyaS-like"/>
</dbReference>
<dbReference type="PATRIC" id="fig|1397.4.peg.3430"/>